<gene>
    <name evidence="9" type="ORF">K402DRAFT_456301</name>
</gene>
<dbReference type="InterPro" id="IPR011343">
    <property type="entry name" value="DeoC"/>
</dbReference>
<keyword evidence="5 8" id="KW-0704">Schiff base</keyword>
<dbReference type="InterPro" id="IPR013785">
    <property type="entry name" value="Aldolase_TIM"/>
</dbReference>
<dbReference type="PANTHER" id="PTHR10889:SF1">
    <property type="entry name" value="DEOXYRIBOSE-PHOSPHATE ALDOLASE"/>
    <property type="match status" value="1"/>
</dbReference>
<evidence type="ECO:0000256" key="3">
    <source>
        <dbReference type="ARBA" id="ARBA00022490"/>
    </source>
</evidence>
<dbReference type="SMART" id="SM01133">
    <property type="entry name" value="DeoC"/>
    <property type="match status" value="1"/>
</dbReference>
<keyword evidence="10" id="KW-1185">Reference proteome</keyword>
<evidence type="ECO:0000256" key="2">
    <source>
        <dbReference type="ARBA" id="ARBA00012515"/>
    </source>
</evidence>
<reference evidence="9" key="1">
    <citation type="journal article" date="2020" name="Stud. Mycol.">
        <title>101 Dothideomycetes genomes: a test case for predicting lifestyles and emergence of pathogens.</title>
        <authorList>
            <person name="Haridas S."/>
            <person name="Albert R."/>
            <person name="Binder M."/>
            <person name="Bloem J."/>
            <person name="Labutti K."/>
            <person name="Salamov A."/>
            <person name="Andreopoulos B."/>
            <person name="Baker S."/>
            <person name="Barry K."/>
            <person name="Bills G."/>
            <person name="Bluhm B."/>
            <person name="Cannon C."/>
            <person name="Castanera R."/>
            <person name="Culley D."/>
            <person name="Daum C."/>
            <person name="Ezra D."/>
            <person name="Gonzalez J."/>
            <person name="Henrissat B."/>
            <person name="Kuo A."/>
            <person name="Liang C."/>
            <person name="Lipzen A."/>
            <person name="Lutzoni F."/>
            <person name="Magnuson J."/>
            <person name="Mondo S."/>
            <person name="Nolan M."/>
            <person name="Ohm R."/>
            <person name="Pangilinan J."/>
            <person name="Park H.-J."/>
            <person name="Ramirez L."/>
            <person name="Alfaro M."/>
            <person name="Sun H."/>
            <person name="Tritt A."/>
            <person name="Yoshinaga Y."/>
            <person name="Zwiers L.-H."/>
            <person name="Turgeon B."/>
            <person name="Goodwin S."/>
            <person name="Spatafora J."/>
            <person name="Crous P."/>
            <person name="Grigoriev I."/>
        </authorList>
    </citation>
    <scope>NUCLEOTIDE SEQUENCE</scope>
    <source>
        <strain evidence="9">CBS 113979</strain>
    </source>
</reference>
<evidence type="ECO:0000256" key="4">
    <source>
        <dbReference type="ARBA" id="ARBA00023239"/>
    </source>
</evidence>
<evidence type="ECO:0000256" key="1">
    <source>
        <dbReference type="ARBA" id="ARBA00010936"/>
    </source>
</evidence>
<dbReference type="Gene3D" id="3.20.20.70">
    <property type="entry name" value="Aldolase class I"/>
    <property type="match status" value="1"/>
</dbReference>
<dbReference type="InterPro" id="IPR002915">
    <property type="entry name" value="DeoC/FbaB/LacD_aldolase"/>
</dbReference>
<dbReference type="SUPFAM" id="SSF51569">
    <property type="entry name" value="Aldolase"/>
    <property type="match status" value="1"/>
</dbReference>
<dbReference type="GO" id="GO:0046386">
    <property type="term" value="P:deoxyribose phosphate catabolic process"/>
    <property type="evidence" value="ECO:0007669"/>
    <property type="project" value="UniProtKB-UniPathway"/>
</dbReference>
<feature type="active site" description="Schiff-base intermediate with acetaldehyde" evidence="8">
    <location>
        <position position="201"/>
    </location>
</feature>
<dbReference type="AlphaFoldDB" id="A0A6G1GS68"/>
<dbReference type="GO" id="GO:0004139">
    <property type="term" value="F:deoxyribose-phosphate aldolase activity"/>
    <property type="evidence" value="ECO:0007669"/>
    <property type="project" value="UniProtKB-EC"/>
</dbReference>
<evidence type="ECO:0000256" key="5">
    <source>
        <dbReference type="ARBA" id="ARBA00023270"/>
    </source>
</evidence>
<feature type="active site" description="Proton donor/acceptor" evidence="8">
    <location>
        <position position="242"/>
    </location>
</feature>
<evidence type="ECO:0000313" key="10">
    <source>
        <dbReference type="Proteomes" id="UP000800041"/>
    </source>
</evidence>
<dbReference type="HAMAP" id="MF_00114">
    <property type="entry name" value="DeoC_type1"/>
    <property type="match status" value="1"/>
</dbReference>
<dbReference type="GO" id="GO:0009264">
    <property type="term" value="P:deoxyribonucleotide catabolic process"/>
    <property type="evidence" value="ECO:0007669"/>
    <property type="project" value="InterPro"/>
</dbReference>
<evidence type="ECO:0000256" key="7">
    <source>
        <dbReference type="ARBA" id="ARBA00048791"/>
    </source>
</evidence>
<keyword evidence="3" id="KW-0963">Cytoplasm</keyword>
<dbReference type="GO" id="GO:0016052">
    <property type="term" value="P:carbohydrate catabolic process"/>
    <property type="evidence" value="ECO:0007669"/>
    <property type="project" value="TreeGrafter"/>
</dbReference>
<comment type="similarity">
    <text evidence="1">Belongs to the DeoC/FbaB aldolase family. DeoC type 1 subfamily.</text>
</comment>
<dbReference type="EMBL" id="ML977172">
    <property type="protein sequence ID" value="KAF1983826.1"/>
    <property type="molecule type" value="Genomic_DNA"/>
</dbReference>
<dbReference type="NCBIfam" id="TIGR00126">
    <property type="entry name" value="deoC"/>
    <property type="match status" value="1"/>
</dbReference>
<dbReference type="EC" id="4.1.2.4" evidence="2"/>
<dbReference type="PIRSF" id="PIRSF001357">
    <property type="entry name" value="DeoC"/>
    <property type="match status" value="1"/>
</dbReference>
<dbReference type="Proteomes" id="UP000800041">
    <property type="component" value="Unassembled WGS sequence"/>
</dbReference>
<proteinExistence type="inferred from homology"/>
<keyword evidence="4" id="KW-0456">Lyase</keyword>
<dbReference type="PANTHER" id="PTHR10889">
    <property type="entry name" value="DEOXYRIBOSE-PHOSPHATE ALDOLASE"/>
    <property type="match status" value="1"/>
</dbReference>
<dbReference type="OrthoDB" id="70823at2759"/>
<evidence type="ECO:0000256" key="8">
    <source>
        <dbReference type="PIRSR" id="PIRSR001357-50"/>
    </source>
</evidence>
<name>A0A6G1GS68_9PEZI</name>
<dbReference type="UniPathway" id="UPA00002">
    <property type="reaction ID" value="UER00468"/>
</dbReference>
<sequence>MSHRPTLPENDAEWETFITDISTEVNKSLSSKYAHPTPTSAKDAAKYIDHTLLKLDAKPEEIDALCEQAREEGFATVCVRVNYVARAVEKLKGSGVGVACVIGFHEGSYTNGEKLAEISSALSSGATELDIVLDRTLLLSSPATPYHKIYTTLSALISHPSTLRTPSPVLTKLILETSALTPTQILTTSILGVAAGFDYIKTSTGFCGGGAKVADVRVMRAVCDVMAERGFKGRRGERVKVKASGGVRDRGAFGEMVGAGAERIGTSSGVGIVGEFRGGEVVGGSGY</sequence>
<organism evidence="9 10">
    <name type="scientific">Aulographum hederae CBS 113979</name>
    <dbReference type="NCBI Taxonomy" id="1176131"/>
    <lineage>
        <taxon>Eukaryota</taxon>
        <taxon>Fungi</taxon>
        <taxon>Dikarya</taxon>
        <taxon>Ascomycota</taxon>
        <taxon>Pezizomycotina</taxon>
        <taxon>Dothideomycetes</taxon>
        <taxon>Pleosporomycetidae</taxon>
        <taxon>Aulographales</taxon>
        <taxon>Aulographaceae</taxon>
    </lineage>
</organism>
<evidence type="ECO:0000313" key="9">
    <source>
        <dbReference type="EMBL" id="KAF1983826.1"/>
    </source>
</evidence>
<dbReference type="GO" id="GO:0005737">
    <property type="term" value="C:cytoplasm"/>
    <property type="evidence" value="ECO:0007669"/>
    <property type="project" value="InterPro"/>
</dbReference>
<dbReference type="CDD" id="cd00959">
    <property type="entry name" value="DeoC"/>
    <property type="match status" value="1"/>
</dbReference>
<protein>
    <recommendedName>
        <fullName evidence="2">deoxyribose-phosphate aldolase</fullName>
        <ecNumber evidence="2">4.1.2.4</ecNumber>
    </recommendedName>
    <alternativeName>
        <fullName evidence="6">2-deoxy-D-ribose 5-phosphate aldolase</fullName>
    </alternativeName>
</protein>
<comment type="catalytic activity">
    <reaction evidence="7">
        <text>2-deoxy-D-ribose 5-phosphate = D-glyceraldehyde 3-phosphate + acetaldehyde</text>
        <dbReference type="Rhea" id="RHEA:12821"/>
        <dbReference type="ChEBI" id="CHEBI:15343"/>
        <dbReference type="ChEBI" id="CHEBI:59776"/>
        <dbReference type="ChEBI" id="CHEBI:62877"/>
        <dbReference type="EC" id="4.1.2.4"/>
    </reaction>
</comment>
<dbReference type="InterPro" id="IPR028581">
    <property type="entry name" value="DeoC_typeI"/>
</dbReference>
<evidence type="ECO:0000256" key="6">
    <source>
        <dbReference type="ARBA" id="ARBA00032755"/>
    </source>
</evidence>
<accession>A0A6G1GS68</accession>